<comment type="caution">
    <text evidence="2">The sequence shown here is derived from an EMBL/GenBank/DDBJ whole genome shotgun (WGS) entry which is preliminary data.</text>
</comment>
<evidence type="ECO:0000313" key="2">
    <source>
        <dbReference type="EMBL" id="KAL0449281.1"/>
    </source>
</evidence>
<dbReference type="AlphaFoldDB" id="A0AAW2X8M7"/>
<reference evidence="2" key="1">
    <citation type="submission" date="2020-06" db="EMBL/GenBank/DDBJ databases">
        <authorList>
            <person name="Li T."/>
            <person name="Hu X."/>
            <person name="Zhang T."/>
            <person name="Song X."/>
            <person name="Zhang H."/>
            <person name="Dai N."/>
            <person name="Sheng W."/>
            <person name="Hou X."/>
            <person name="Wei L."/>
        </authorList>
    </citation>
    <scope>NUCLEOTIDE SEQUENCE</scope>
    <source>
        <strain evidence="2">KEN1</strain>
        <tissue evidence="2">Leaf</tissue>
    </source>
</reference>
<gene>
    <name evidence="2" type="ORF">Slati_1484500</name>
</gene>
<reference evidence="2" key="2">
    <citation type="journal article" date="2024" name="Plant">
        <title>Genomic evolution and insights into agronomic trait innovations of Sesamum species.</title>
        <authorList>
            <person name="Miao H."/>
            <person name="Wang L."/>
            <person name="Qu L."/>
            <person name="Liu H."/>
            <person name="Sun Y."/>
            <person name="Le M."/>
            <person name="Wang Q."/>
            <person name="Wei S."/>
            <person name="Zheng Y."/>
            <person name="Lin W."/>
            <person name="Duan Y."/>
            <person name="Cao H."/>
            <person name="Xiong S."/>
            <person name="Wang X."/>
            <person name="Wei L."/>
            <person name="Li C."/>
            <person name="Ma Q."/>
            <person name="Ju M."/>
            <person name="Zhao R."/>
            <person name="Li G."/>
            <person name="Mu C."/>
            <person name="Tian Q."/>
            <person name="Mei H."/>
            <person name="Zhang T."/>
            <person name="Gao T."/>
            <person name="Zhang H."/>
        </authorList>
    </citation>
    <scope>NUCLEOTIDE SEQUENCE</scope>
    <source>
        <strain evidence="2">KEN1</strain>
    </source>
</reference>
<proteinExistence type="predicted"/>
<feature type="compositionally biased region" description="Pro residues" evidence="1">
    <location>
        <begin position="35"/>
        <end position="48"/>
    </location>
</feature>
<feature type="region of interest" description="Disordered" evidence="1">
    <location>
        <begin position="28"/>
        <end position="65"/>
    </location>
</feature>
<name>A0AAW2X8M7_9LAMI</name>
<organism evidence="2">
    <name type="scientific">Sesamum latifolium</name>
    <dbReference type="NCBI Taxonomy" id="2727402"/>
    <lineage>
        <taxon>Eukaryota</taxon>
        <taxon>Viridiplantae</taxon>
        <taxon>Streptophyta</taxon>
        <taxon>Embryophyta</taxon>
        <taxon>Tracheophyta</taxon>
        <taxon>Spermatophyta</taxon>
        <taxon>Magnoliopsida</taxon>
        <taxon>eudicotyledons</taxon>
        <taxon>Gunneridae</taxon>
        <taxon>Pentapetalae</taxon>
        <taxon>asterids</taxon>
        <taxon>lamiids</taxon>
        <taxon>Lamiales</taxon>
        <taxon>Pedaliaceae</taxon>
        <taxon>Sesamum</taxon>
    </lineage>
</organism>
<dbReference type="EMBL" id="JACGWN010000005">
    <property type="protein sequence ID" value="KAL0449281.1"/>
    <property type="molecule type" value="Genomic_DNA"/>
</dbReference>
<accession>A0AAW2X8M7</accession>
<evidence type="ECO:0000256" key="1">
    <source>
        <dbReference type="SAM" id="MobiDB-lite"/>
    </source>
</evidence>
<sequence>MSTTLSPSSPQPPRPDLNDRVARLEEWMRRMDPTWPDPPAVQPPVDPPVPHDDDEHAAKVDANLD</sequence>
<feature type="compositionally biased region" description="Basic and acidic residues" evidence="1">
    <location>
        <begin position="49"/>
        <end position="59"/>
    </location>
</feature>
<protein>
    <submittedName>
        <fullName evidence="2">Uncharacterized protein</fullName>
    </submittedName>
</protein>